<keyword evidence="1" id="KW-0472">Membrane</keyword>
<organism evidence="2 3">
    <name type="scientific">Candidatus Liptonbacteria bacterium RIFCSPLOWO2_01_FULL_53_13</name>
    <dbReference type="NCBI Taxonomy" id="1798651"/>
    <lineage>
        <taxon>Bacteria</taxon>
        <taxon>Candidatus Liptoniibacteriota</taxon>
    </lineage>
</organism>
<dbReference type="EMBL" id="MHLB01000008">
    <property type="protein sequence ID" value="OGZ02574.1"/>
    <property type="molecule type" value="Genomic_DNA"/>
</dbReference>
<gene>
    <name evidence="2" type="ORF">A2946_01250</name>
</gene>
<feature type="transmembrane region" description="Helical" evidence="1">
    <location>
        <begin position="7"/>
        <end position="27"/>
    </location>
</feature>
<proteinExistence type="predicted"/>
<keyword evidence="1" id="KW-1133">Transmembrane helix</keyword>
<evidence type="ECO:0000313" key="2">
    <source>
        <dbReference type="EMBL" id="OGZ02574.1"/>
    </source>
</evidence>
<dbReference type="Proteomes" id="UP000178348">
    <property type="component" value="Unassembled WGS sequence"/>
</dbReference>
<name>A0A1G2CME6_9BACT</name>
<reference evidence="2 3" key="1">
    <citation type="journal article" date="2016" name="Nat. Commun.">
        <title>Thousands of microbial genomes shed light on interconnected biogeochemical processes in an aquifer system.</title>
        <authorList>
            <person name="Anantharaman K."/>
            <person name="Brown C.T."/>
            <person name="Hug L.A."/>
            <person name="Sharon I."/>
            <person name="Castelle C.J."/>
            <person name="Probst A.J."/>
            <person name="Thomas B.C."/>
            <person name="Singh A."/>
            <person name="Wilkins M.J."/>
            <person name="Karaoz U."/>
            <person name="Brodie E.L."/>
            <person name="Williams K.H."/>
            <person name="Hubbard S.S."/>
            <person name="Banfield J.F."/>
        </authorList>
    </citation>
    <scope>NUCLEOTIDE SEQUENCE [LARGE SCALE GENOMIC DNA]</scope>
</reference>
<evidence type="ECO:0000256" key="1">
    <source>
        <dbReference type="SAM" id="Phobius"/>
    </source>
</evidence>
<dbReference type="AlphaFoldDB" id="A0A1G2CME6"/>
<comment type="caution">
    <text evidence="2">The sequence shown here is derived from an EMBL/GenBank/DDBJ whole genome shotgun (WGS) entry which is preliminary data.</text>
</comment>
<keyword evidence="1" id="KW-0812">Transmembrane</keyword>
<feature type="transmembrane region" description="Helical" evidence="1">
    <location>
        <begin position="77"/>
        <end position="96"/>
    </location>
</feature>
<accession>A0A1G2CME6</accession>
<evidence type="ECO:0000313" key="3">
    <source>
        <dbReference type="Proteomes" id="UP000178348"/>
    </source>
</evidence>
<protein>
    <submittedName>
        <fullName evidence="2">Uncharacterized protein</fullName>
    </submittedName>
</protein>
<sequence>MESMTRFFAIPIITGALIFGFVCPYMAHHISASAPRADSVVVAWGASYEKCCSSGISKNVGQWKSILLAAPREARGGTILLILGLAIAFALSNFRLRHNSKNDLLSYMPYARDNPDFLLFNHLKISFARGILNPKIY</sequence>